<dbReference type="Gramene" id="OE9A100190T1">
    <property type="protein sequence ID" value="OE9A100190C1"/>
    <property type="gene ID" value="OE9A100190"/>
</dbReference>
<accession>A0A8S0UBS9</accession>
<proteinExistence type="predicted"/>
<protein>
    <submittedName>
        <fullName evidence="7">Two-component response regulator ARR18-like</fullName>
    </submittedName>
</protein>
<feature type="compositionally biased region" description="Basic and acidic residues" evidence="5">
    <location>
        <begin position="1"/>
        <end position="17"/>
    </location>
</feature>
<feature type="region of interest" description="Disordered" evidence="5">
    <location>
        <begin position="1"/>
        <end position="54"/>
    </location>
</feature>
<gene>
    <name evidence="7" type="ORF">OLEA9_A100190</name>
</gene>
<dbReference type="OrthoDB" id="551907at2759"/>
<comment type="subcellular location">
    <subcellularLocation>
        <location evidence="1">Nucleus</location>
    </subcellularLocation>
</comment>
<dbReference type="GO" id="GO:0005634">
    <property type="term" value="C:nucleus"/>
    <property type="evidence" value="ECO:0007669"/>
    <property type="project" value="UniProtKB-SubCell"/>
</dbReference>
<keyword evidence="3" id="KW-0804">Transcription</keyword>
<evidence type="ECO:0000256" key="4">
    <source>
        <dbReference type="ARBA" id="ARBA00023242"/>
    </source>
</evidence>
<dbReference type="EMBL" id="CACTIH010007669">
    <property type="protein sequence ID" value="CAA3017040.1"/>
    <property type="molecule type" value="Genomic_DNA"/>
</dbReference>
<keyword evidence="4" id="KW-0539">Nucleus</keyword>
<organism evidence="7 8">
    <name type="scientific">Olea europaea subsp. europaea</name>
    <dbReference type="NCBI Taxonomy" id="158383"/>
    <lineage>
        <taxon>Eukaryota</taxon>
        <taxon>Viridiplantae</taxon>
        <taxon>Streptophyta</taxon>
        <taxon>Embryophyta</taxon>
        <taxon>Tracheophyta</taxon>
        <taxon>Spermatophyta</taxon>
        <taxon>Magnoliopsida</taxon>
        <taxon>eudicotyledons</taxon>
        <taxon>Gunneridae</taxon>
        <taxon>Pentapetalae</taxon>
        <taxon>asterids</taxon>
        <taxon>lamiids</taxon>
        <taxon>Lamiales</taxon>
        <taxon>Oleaceae</taxon>
        <taxon>Oleeae</taxon>
        <taxon>Olea</taxon>
    </lineage>
</organism>
<dbReference type="InterPro" id="IPR001005">
    <property type="entry name" value="SANT/Myb"/>
</dbReference>
<evidence type="ECO:0000313" key="7">
    <source>
        <dbReference type="EMBL" id="CAA3017040.1"/>
    </source>
</evidence>
<evidence type="ECO:0000256" key="2">
    <source>
        <dbReference type="ARBA" id="ARBA00023015"/>
    </source>
</evidence>
<dbReference type="InterPro" id="IPR006447">
    <property type="entry name" value="Myb_dom_plants"/>
</dbReference>
<sequence length="312" mass="35506">MKGSDETEYSKTSPLERNDEEEESEAKNEACNPRDGGSSSNSTVEEGEKKTLVRPYVRSKMPRLRWTPDLHLRFVNAVERLGGQDKATPKLVLQLMNIKELKIAHVKSHLQMYRSKKIDEPNQWVADRRLFMGGEDKNIYNLSQLPLHSTIRFGDSSLHNYGKWIRNYTIGQNPIDERILGCGGQYRSVNDKICPSISCSNEISNQKTDKFGSLNGHESTLGRSRQNPIEQTMNLQRQTMVKRKASEWGVDLNLSLGVELRKDDQMQQGVQYDENILSLSLYTDASYSKFKRLKEDESTKIAGGASTLELTL</sequence>
<dbReference type="Pfam" id="PF00249">
    <property type="entry name" value="Myb_DNA-binding"/>
    <property type="match status" value="1"/>
</dbReference>
<dbReference type="InterPro" id="IPR046955">
    <property type="entry name" value="PHR1-like"/>
</dbReference>
<dbReference type="InterPro" id="IPR009057">
    <property type="entry name" value="Homeodomain-like_sf"/>
</dbReference>
<name>A0A8S0UBS9_OLEEU</name>
<dbReference type="GO" id="GO:0003677">
    <property type="term" value="F:DNA binding"/>
    <property type="evidence" value="ECO:0007669"/>
    <property type="project" value="InterPro"/>
</dbReference>
<keyword evidence="8" id="KW-1185">Reference proteome</keyword>
<dbReference type="AlphaFoldDB" id="A0A8S0UBS9"/>
<dbReference type="SUPFAM" id="SSF46689">
    <property type="entry name" value="Homeodomain-like"/>
    <property type="match status" value="1"/>
</dbReference>
<evidence type="ECO:0000259" key="6">
    <source>
        <dbReference type="PROSITE" id="PS51294"/>
    </source>
</evidence>
<dbReference type="FunFam" id="1.10.10.60:FF:000002">
    <property type="entry name" value="Myb family transcription factor"/>
    <property type="match status" value="1"/>
</dbReference>
<dbReference type="GO" id="GO:0003700">
    <property type="term" value="F:DNA-binding transcription factor activity"/>
    <property type="evidence" value="ECO:0007669"/>
    <property type="project" value="InterPro"/>
</dbReference>
<reference evidence="7 8" key="1">
    <citation type="submission" date="2019-12" db="EMBL/GenBank/DDBJ databases">
        <authorList>
            <person name="Alioto T."/>
            <person name="Alioto T."/>
            <person name="Gomez Garrido J."/>
        </authorList>
    </citation>
    <scope>NUCLEOTIDE SEQUENCE [LARGE SCALE GENOMIC DNA]</scope>
</reference>
<dbReference type="Gene3D" id="1.10.10.60">
    <property type="entry name" value="Homeodomain-like"/>
    <property type="match status" value="1"/>
</dbReference>
<dbReference type="PANTHER" id="PTHR31314:SF168">
    <property type="entry name" value="MYB-LIKE HTH TRANSCRIPTIONAL REGULATOR FAMILY PROTEIN"/>
    <property type="match status" value="1"/>
</dbReference>
<evidence type="ECO:0000256" key="5">
    <source>
        <dbReference type="SAM" id="MobiDB-lite"/>
    </source>
</evidence>
<dbReference type="InterPro" id="IPR017930">
    <property type="entry name" value="Myb_dom"/>
</dbReference>
<comment type="caution">
    <text evidence="7">The sequence shown here is derived from an EMBL/GenBank/DDBJ whole genome shotgun (WGS) entry which is preliminary data.</text>
</comment>
<dbReference type="PANTHER" id="PTHR31314">
    <property type="entry name" value="MYB FAMILY TRANSCRIPTION FACTOR PHL7-LIKE"/>
    <property type="match status" value="1"/>
</dbReference>
<feature type="domain" description="HTH myb-type" evidence="6">
    <location>
        <begin position="58"/>
        <end position="118"/>
    </location>
</feature>
<keyword evidence="2" id="KW-0805">Transcription regulation</keyword>
<evidence type="ECO:0000256" key="3">
    <source>
        <dbReference type="ARBA" id="ARBA00023163"/>
    </source>
</evidence>
<evidence type="ECO:0000256" key="1">
    <source>
        <dbReference type="ARBA" id="ARBA00004123"/>
    </source>
</evidence>
<dbReference type="NCBIfam" id="TIGR01557">
    <property type="entry name" value="myb_SHAQKYF"/>
    <property type="match status" value="1"/>
</dbReference>
<dbReference type="Proteomes" id="UP000594638">
    <property type="component" value="Unassembled WGS sequence"/>
</dbReference>
<dbReference type="PROSITE" id="PS51294">
    <property type="entry name" value="HTH_MYB"/>
    <property type="match status" value="1"/>
</dbReference>
<evidence type="ECO:0000313" key="8">
    <source>
        <dbReference type="Proteomes" id="UP000594638"/>
    </source>
</evidence>